<feature type="transmembrane region" description="Helical" evidence="6">
    <location>
        <begin position="283"/>
        <end position="304"/>
    </location>
</feature>
<dbReference type="InterPro" id="IPR004995">
    <property type="entry name" value="Spore_Ger"/>
</dbReference>
<feature type="transmembrane region" description="Helical" evidence="6">
    <location>
        <begin position="325"/>
        <end position="344"/>
    </location>
</feature>
<reference evidence="7 8" key="1">
    <citation type="submission" date="2018-12" db="EMBL/GenBank/DDBJ databases">
        <title>Lysinibacillus antri sp. nov., isolated from a cave soil.</title>
        <authorList>
            <person name="Narsing Rao M.P."/>
            <person name="Zhang H."/>
            <person name="Dong Z.-Y."/>
            <person name="Niu X.-K."/>
            <person name="Zhang K."/>
            <person name="Fang B.-Z."/>
            <person name="Kang Y.-Q."/>
            <person name="Xiao M."/>
            <person name="Li W.-J."/>
        </authorList>
    </citation>
    <scope>NUCLEOTIDE SEQUENCE [LARGE SCALE GENOMIC DNA]</scope>
    <source>
        <strain evidence="7 8">SYSU K30002</strain>
    </source>
</reference>
<evidence type="ECO:0000256" key="6">
    <source>
        <dbReference type="SAM" id="Phobius"/>
    </source>
</evidence>
<dbReference type="InterPro" id="IPR050768">
    <property type="entry name" value="UPF0353/GerABKA_families"/>
</dbReference>
<dbReference type="GO" id="GO:0005886">
    <property type="term" value="C:plasma membrane"/>
    <property type="evidence" value="ECO:0007669"/>
    <property type="project" value="UniProtKB-SubCell"/>
</dbReference>
<dbReference type="Pfam" id="PF03323">
    <property type="entry name" value="GerA"/>
    <property type="match status" value="1"/>
</dbReference>
<feature type="transmembrane region" description="Helical" evidence="6">
    <location>
        <begin position="394"/>
        <end position="412"/>
    </location>
</feature>
<dbReference type="PANTHER" id="PTHR22550">
    <property type="entry name" value="SPORE GERMINATION PROTEIN"/>
    <property type="match status" value="1"/>
</dbReference>
<dbReference type="PIRSF" id="PIRSF005690">
    <property type="entry name" value="GerBA"/>
    <property type="match status" value="1"/>
</dbReference>
<keyword evidence="8" id="KW-1185">Reference proteome</keyword>
<sequence>MKGGRKVPIWKRLKKNLATQQANNTSGETIRQTVVKDEKIETDHPKAIQQIQQVFQEEADFVTRELVIFGKVPATIIYFSSLVDKKGISEEIIKPLLMNAHESSLEADLKEVIMRQTLYHADVQQATQLADVVNGLLRGNTVLLIDGIQEGILINTKMIEKRSIAQPETEQVIRGPRDGFIESLETNISLLRDRMPVPQFRVKTMQIGRITKSTVGLFYMDDIANPSLVEDVEKRLERIDIDRVLDSGYLEQFIQDNPRSPFPQVKNTERPDVAVGNLLEGRVVIMVDGSPFALIVPATFIMFYQSSEDYNERTNVMSIIRMTRLISIIFSLITPSTYVAVISYHPELIPTAFSVAITSGRAGVPFPAVVEVFLMEAAMEILREATVRMPKQVGGALSIVGVLVVGQAAVMAGFVSPITVVVIAITTIGSFATPAYSMATGFRMLRFFLIFMTGVLGLYGLILGLILVMNHLLSLRSFGVPYLSPMSPMNWGGMRDSFIRAPLRWLIDRPEELFVKNSKRINNPKEYPTTNPLGPEQHLGTKEENE</sequence>
<comment type="caution">
    <text evidence="7">The sequence shown here is derived from an EMBL/GenBank/DDBJ whole genome shotgun (WGS) entry which is preliminary data.</text>
</comment>
<name>A0A3S0R496_9BACI</name>
<gene>
    <name evidence="7" type="ORF">EK386_18195</name>
</gene>
<evidence type="ECO:0000256" key="5">
    <source>
        <dbReference type="SAM" id="MobiDB-lite"/>
    </source>
</evidence>
<evidence type="ECO:0000313" key="7">
    <source>
        <dbReference type="EMBL" id="RUL47448.1"/>
    </source>
</evidence>
<evidence type="ECO:0000256" key="4">
    <source>
        <dbReference type="PIRNR" id="PIRNR005690"/>
    </source>
</evidence>
<organism evidence="7 8">
    <name type="scientific">Lysinibacillus antri</name>
    <dbReference type="NCBI Taxonomy" id="2498145"/>
    <lineage>
        <taxon>Bacteria</taxon>
        <taxon>Bacillati</taxon>
        <taxon>Bacillota</taxon>
        <taxon>Bacilli</taxon>
        <taxon>Bacillales</taxon>
        <taxon>Bacillaceae</taxon>
        <taxon>Lysinibacillus</taxon>
    </lineage>
</organism>
<feature type="region of interest" description="Disordered" evidence="5">
    <location>
        <begin position="523"/>
        <end position="546"/>
    </location>
</feature>
<dbReference type="PANTHER" id="PTHR22550:SF5">
    <property type="entry name" value="LEUCINE ZIPPER PROTEIN 4"/>
    <property type="match status" value="1"/>
</dbReference>
<keyword evidence="6" id="KW-0812">Transmembrane</keyword>
<dbReference type="Proteomes" id="UP000287910">
    <property type="component" value="Unassembled WGS sequence"/>
</dbReference>
<feature type="transmembrane region" description="Helical" evidence="6">
    <location>
        <begin position="448"/>
        <end position="473"/>
    </location>
</feature>
<proteinExistence type="inferred from homology"/>
<evidence type="ECO:0000256" key="1">
    <source>
        <dbReference type="ARBA" id="ARBA00004141"/>
    </source>
</evidence>
<protein>
    <submittedName>
        <fullName evidence="7">Spore germination protein</fullName>
    </submittedName>
</protein>
<comment type="similarity">
    <text evidence="2 4">Belongs to the GerABKA family.</text>
</comment>
<feature type="transmembrane region" description="Helical" evidence="6">
    <location>
        <begin position="418"/>
        <end position="436"/>
    </location>
</feature>
<comment type="subcellular location">
    <subcellularLocation>
        <location evidence="4">Cell membrane</location>
    </subcellularLocation>
    <subcellularLocation>
        <location evidence="1">Membrane</location>
        <topology evidence="1">Multi-pass membrane protein</topology>
    </subcellularLocation>
</comment>
<evidence type="ECO:0000256" key="2">
    <source>
        <dbReference type="ARBA" id="ARBA00005278"/>
    </source>
</evidence>
<keyword evidence="3 4" id="KW-0472">Membrane</keyword>
<dbReference type="EMBL" id="RYYR01000038">
    <property type="protein sequence ID" value="RUL47448.1"/>
    <property type="molecule type" value="Genomic_DNA"/>
</dbReference>
<dbReference type="AlphaFoldDB" id="A0A3S0R496"/>
<evidence type="ECO:0000313" key="8">
    <source>
        <dbReference type="Proteomes" id="UP000287910"/>
    </source>
</evidence>
<dbReference type="GO" id="GO:0009847">
    <property type="term" value="P:spore germination"/>
    <property type="evidence" value="ECO:0007669"/>
    <property type="project" value="UniProtKB-UniRule"/>
</dbReference>
<keyword evidence="6" id="KW-1133">Transmembrane helix</keyword>
<accession>A0A3S0R496</accession>
<evidence type="ECO:0000256" key="3">
    <source>
        <dbReference type="ARBA" id="ARBA00023136"/>
    </source>
</evidence>